<keyword evidence="3" id="KW-1185">Reference proteome</keyword>
<proteinExistence type="predicted"/>
<dbReference type="AlphaFoldDB" id="N6V6H2"/>
<dbReference type="Proteomes" id="UP000012429">
    <property type="component" value="Unassembled WGS sequence"/>
</dbReference>
<feature type="transmembrane region" description="Helical" evidence="1">
    <location>
        <begin position="61"/>
        <end position="80"/>
    </location>
</feature>
<keyword evidence="1" id="KW-0812">Transmembrane</keyword>
<gene>
    <name evidence="2" type="ORF">RHSP_66467</name>
</gene>
<keyword evidence="1" id="KW-1133">Transmembrane helix</keyword>
<evidence type="ECO:0008006" key="4">
    <source>
        <dbReference type="Google" id="ProtNLM"/>
    </source>
</evidence>
<dbReference type="EMBL" id="AQHN01000006">
    <property type="protein sequence ID" value="ENN89430.1"/>
    <property type="molecule type" value="Genomic_DNA"/>
</dbReference>
<keyword evidence="1" id="KW-0472">Membrane</keyword>
<evidence type="ECO:0000313" key="2">
    <source>
        <dbReference type="EMBL" id="ENN89430.1"/>
    </source>
</evidence>
<protein>
    <recommendedName>
        <fullName evidence="4">NAD-specific glutamate dehydrogenase</fullName>
    </recommendedName>
</protein>
<comment type="caution">
    <text evidence="2">The sequence shown here is derived from an EMBL/GenBank/DDBJ whole genome shotgun (WGS) entry which is preliminary data.</text>
</comment>
<feature type="transmembrane region" description="Helical" evidence="1">
    <location>
        <begin position="142"/>
        <end position="162"/>
    </location>
</feature>
<accession>N6V6H2</accession>
<evidence type="ECO:0000313" key="3">
    <source>
        <dbReference type="Proteomes" id="UP000012429"/>
    </source>
</evidence>
<name>N6V6H2_9HYPH</name>
<organism evidence="2 3">
    <name type="scientific">Rhizobium freirei PRF 81</name>
    <dbReference type="NCBI Taxonomy" id="363754"/>
    <lineage>
        <taxon>Bacteria</taxon>
        <taxon>Pseudomonadati</taxon>
        <taxon>Pseudomonadota</taxon>
        <taxon>Alphaproteobacteria</taxon>
        <taxon>Hyphomicrobiales</taxon>
        <taxon>Rhizobiaceae</taxon>
        <taxon>Rhizobium/Agrobacterium group</taxon>
        <taxon>Rhizobium</taxon>
    </lineage>
</organism>
<sequence>MLVMGVEVAALAALPPPSLLLEDGVRIVQARRTFKLDGAEIESGDDPLDALRLVEQAVDRLLHGGVAFLVAFADHLVVFLDRLAAMHQRLHGFEGGVELGFHFLVERRILGLDQIVQRRALHLGAVDARVIAVIGRRDADGVAIVLVVGIVGEAILLFFRIVQQQAELHALARKFAVGERAHAGQDGGEASLRIGLDVLGGFAVRRPLLRHVLEVGDEQRRSGAQILGTTIAIAMRAILQIIVGGRAFAGTRSGAVQVLAPEQEFDGVIADRDIGLDAAGLVQRARQEFRRQMRSVDILAVDLDRLVGDDIGDVKRVFVALGAVGSIDIVDQAFVQRPGIHLAFPIINDRITKTIDFRLRIGNASLDPGGTRCLQRLVAGVGKQGVDRLVERLRRGQRVLIFGMRQFRIMLEDGSGLRSGCEGRQVGYGSRGEDRRKRGANIDLQFHIPLL</sequence>
<dbReference type="STRING" id="363754.RHSP_66467"/>
<evidence type="ECO:0000256" key="1">
    <source>
        <dbReference type="SAM" id="Phobius"/>
    </source>
</evidence>
<reference evidence="2 3" key="1">
    <citation type="journal article" date="2012" name="BMC Genomics">
        <title>Genomic basis of broad host range and environmental adaptability of Rhizobium tropici CIAT 899 and Rhizobium sp. PRF 81 which are used in inoculants for common bean (Phaseolus vulgaris L.).</title>
        <authorList>
            <person name="Ormeno-Orrillo E."/>
            <person name="Menna P."/>
            <person name="Almeida L.G."/>
            <person name="Ollero F.J."/>
            <person name="Nicolas M.F."/>
            <person name="Pains Rodrigues E."/>
            <person name="Shigueyoshi Nakatani A."/>
            <person name="Silva Batista J.S."/>
            <person name="Oliveira Chueire L.M."/>
            <person name="Souza R.C."/>
            <person name="Ribeiro Vasconcelos A.T."/>
            <person name="Megias M."/>
            <person name="Hungria M."/>
            <person name="Martinez-Romero E."/>
        </authorList>
    </citation>
    <scope>NUCLEOTIDE SEQUENCE [LARGE SCALE GENOMIC DNA]</scope>
    <source>
        <strain evidence="2 3">PRF 81</strain>
    </source>
</reference>